<dbReference type="PROSITE" id="PS50994">
    <property type="entry name" value="INTEGRASE"/>
    <property type="match status" value="1"/>
</dbReference>
<protein>
    <recommendedName>
        <fullName evidence="2">Integrase catalytic domain-containing protein</fullName>
    </recommendedName>
</protein>
<keyword evidence="1" id="KW-0472">Membrane</keyword>
<dbReference type="Pfam" id="PF12259">
    <property type="entry name" value="Baculo_F"/>
    <property type="match status" value="1"/>
</dbReference>
<dbReference type="Proteomes" id="UP000791440">
    <property type="component" value="Unassembled WGS sequence"/>
</dbReference>
<dbReference type="PANTHER" id="PTHR47331:SF1">
    <property type="entry name" value="GAG-LIKE PROTEIN"/>
    <property type="match status" value="1"/>
</dbReference>
<dbReference type="GO" id="GO:0015074">
    <property type="term" value="P:DNA integration"/>
    <property type="evidence" value="ECO:0007669"/>
    <property type="project" value="InterPro"/>
</dbReference>
<proteinExistence type="predicted"/>
<evidence type="ECO:0000313" key="3">
    <source>
        <dbReference type="EMBL" id="KAG6454118.1"/>
    </source>
</evidence>
<dbReference type="InterPro" id="IPR041588">
    <property type="entry name" value="Integrase_H2C2"/>
</dbReference>
<accession>A0A921ZAK4</accession>
<evidence type="ECO:0000313" key="4">
    <source>
        <dbReference type="Proteomes" id="UP000791440"/>
    </source>
</evidence>
<dbReference type="Pfam" id="PF18701">
    <property type="entry name" value="DUF5641"/>
    <property type="match status" value="1"/>
</dbReference>
<dbReference type="EMBL" id="JH668457">
    <property type="protein sequence ID" value="KAG6454118.1"/>
    <property type="molecule type" value="Genomic_DNA"/>
</dbReference>
<feature type="domain" description="Integrase catalytic" evidence="2">
    <location>
        <begin position="742"/>
        <end position="935"/>
    </location>
</feature>
<dbReference type="Pfam" id="PF17921">
    <property type="entry name" value="Integrase_H2C2"/>
    <property type="match status" value="1"/>
</dbReference>
<comment type="caution">
    <text evidence="3">The sequence shown here is derived from an EMBL/GenBank/DDBJ whole genome shotgun (WGS) entry which is preliminary data.</text>
</comment>
<evidence type="ECO:0000259" key="2">
    <source>
        <dbReference type="PROSITE" id="PS50994"/>
    </source>
</evidence>
<dbReference type="Pfam" id="PF05380">
    <property type="entry name" value="Peptidase_A17"/>
    <property type="match status" value="1"/>
</dbReference>
<name>A0A921ZAK4_MANSE</name>
<keyword evidence="1" id="KW-1133">Transmembrane helix</keyword>
<keyword evidence="4" id="KW-1185">Reference proteome</keyword>
<feature type="transmembrane region" description="Helical" evidence="1">
    <location>
        <begin position="1625"/>
        <end position="1647"/>
    </location>
</feature>
<dbReference type="PANTHER" id="PTHR47331">
    <property type="entry name" value="PHD-TYPE DOMAIN-CONTAINING PROTEIN"/>
    <property type="match status" value="1"/>
</dbReference>
<gene>
    <name evidence="3" type="ORF">O3G_MSEX008494</name>
</gene>
<dbReference type="Pfam" id="PF00078">
    <property type="entry name" value="RVT_1"/>
    <property type="match status" value="1"/>
</dbReference>
<dbReference type="InterPro" id="IPR040676">
    <property type="entry name" value="DUF5641"/>
</dbReference>
<dbReference type="InterPro" id="IPR008042">
    <property type="entry name" value="Retrotrans_Pao"/>
</dbReference>
<dbReference type="InterPro" id="IPR022048">
    <property type="entry name" value="Envelope_fusion-like"/>
</dbReference>
<reference evidence="3" key="2">
    <citation type="submission" date="2020-12" db="EMBL/GenBank/DDBJ databases">
        <authorList>
            <person name="Kanost M."/>
        </authorList>
    </citation>
    <scope>NUCLEOTIDE SEQUENCE</scope>
</reference>
<keyword evidence="1" id="KW-0812">Transmembrane</keyword>
<dbReference type="InterPro" id="IPR000477">
    <property type="entry name" value="RT_dom"/>
</dbReference>
<organism evidence="3 4">
    <name type="scientific">Manduca sexta</name>
    <name type="common">Tobacco hawkmoth</name>
    <name type="synonym">Tobacco hornworm</name>
    <dbReference type="NCBI Taxonomy" id="7130"/>
    <lineage>
        <taxon>Eukaryota</taxon>
        <taxon>Metazoa</taxon>
        <taxon>Ecdysozoa</taxon>
        <taxon>Arthropoda</taxon>
        <taxon>Hexapoda</taxon>
        <taxon>Insecta</taxon>
        <taxon>Pterygota</taxon>
        <taxon>Neoptera</taxon>
        <taxon>Endopterygota</taxon>
        <taxon>Lepidoptera</taxon>
        <taxon>Glossata</taxon>
        <taxon>Ditrysia</taxon>
        <taxon>Bombycoidea</taxon>
        <taxon>Sphingidae</taxon>
        <taxon>Sphinginae</taxon>
        <taxon>Sphingini</taxon>
        <taxon>Manduca</taxon>
    </lineage>
</organism>
<dbReference type="InterPro" id="IPR001584">
    <property type="entry name" value="Integrase_cat-core"/>
</dbReference>
<reference evidence="3" key="1">
    <citation type="journal article" date="2016" name="Insect Biochem. Mol. Biol.">
        <title>Multifaceted biological insights from a draft genome sequence of the tobacco hornworm moth, Manduca sexta.</title>
        <authorList>
            <person name="Kanost M.R."/>
            <person name="Arrese E.L."/>
            <person name="Cao X."/>
            <person name="Chen Y.R."/>
            <person name="Chellapilla S."/>
            <person name="Goldsmith M.R."/>
            <person name="Grosse-Wilde E."/>
            <person name="Heckel D.G."/>
            <person name="Herndon N."/>
            <person name="Jiang H."/>
            <person name="Papanicolaou A."/>
            <person name="Qu J."/>
            <person name="Soulages J.L."/>
            <person name="Vogel H."/>
            <person name="Walters J."/>
            <person name="Waterhouse R.M."/>
            <person name="Ahn S.J."/>
            <person name="Almeida F.C."/>
            <person name="An C."/>
            <person name="Aqrawi P."/>
            <person name="Bretschneider A."/>
            <person name="Bryant W.B."/>
            <person name="Bucks S."/>
            <person name="Chao H."/>
            <person name="Chevignon G."/>
            <person name="Christen J.M."/>
            <person name="Clarke D.F."/>
            <person name="Dittmer N.T."/>
            <person name="Ferguson L.C.F."/>
            <person name="Garavelou S."/>
            <person name="Gordon K.H.J."/>
            <person name="Gunaratna R.T."/>
            <person name="Han Y."/>
            <person name="Hauser F."/>
            <person name="He Y."/>
            <person name="Heidel-Fischer H."/>
            <person name="Hirsh A."/>
            <person name="Hu Y."/>
            <person name="Jiang H."/>
            <person name="Kalra D."/>
            <person name="Klinner C."/>
            <person name="Konig C."/>
            <person name="Kovar C."/>
            <person name="Kroll A.R."/>
            <person name="Kuwar S.S."/>
            <person name="Lee S.L."/>
            <person name="Lehman R."/>
            <person name="Li K."/>
            <person name="Li Z."/>
            <person name="Liang H."/>
            <person name="Lovelace S."/>
            <person name="Lu Z."/>
            <person name="Mansfield J.H."/>
            <person name="McCulloch K.J."/>
            <person name="Mathew T."/>
            <person name="Morton B."/>
            <person name="Muzny D.M."/>
            <person name="Neunemann D."/>
            <person name="Ongeri F."/>
            <person name="Pauchet Y."/>
            <person name="Pu L.L."/>
            <person name="Pyrousis I."/>
            <person name="Rao X.J."/>
            <person name="Redding A."/>
            <person name="Roesel C."/>
            <person name="Sanchez-Gracia A."/>
            <person name="Schaack S."/>
            <person name="Shukla A."/>
            <person name="Tetreau G."/>
            <person name="Wang Y."/>
            <person name="Xiong G.H."/>
            <person name="Traut W."/>
            <person name="Walsh T.K."/>
            <person name="Worley K.C."/>
            <person name="Wu D."/>
            <person name="Wu W."/>
            <person name="Wu Y.Q."/>
            <person name="Zhang X."/>
            <person name="Zou Z."/>
            <person name="Zucker H."/>
            <person name="Briscoe A.D."/>
            <person name="Burmester T."/>
            <person name="Clem R.J."/>
            <person name="Feyereisen R."/>
            <person name="Grimmelikhuijzen C.J.P."/>
            <person name="Hamodrakas S.J."/>
            <person name="Hansson B.S."/>
            <person name="Huguet E."/>
            <person name="Jermiin L.S."/>
            <person name="Lan Q."/>
            <person name="Lehman H.K."/>
            <person name="Lorenzen M."/>
            <person name="Merzendorfer H."/>
            <person name="Michalopoulos I."/>
            <person name="Morton D.B."/>
            <person name="Muthukrishnan S."/>
            <person name="Oakeshott J.G."/>
            <person name="Palmer W."/>
            <person name="Park Y."/>
            <person name="Passarelli A.L."/>
            <person name="Rozas J."/>
            <person name="Schwartz L.M."/>
            <person name="Smith W."/>
            <person name="Southgate A."/>
            <person name="Vilcinskas A."/>
            <person name="Vogt R."/>
            <person name="Wang P."/>
            <person name="Werren J."/>
            <person name="Yu X.Q."/>
            <person name="Zhou J.J."/>
            <person name="Brown S.J."/>
            <person name="Scherer S.E."/>
            <person name="Richards S."/>
            <person name="Blissard G.W."/>
        </authorList>
    </citation>
    <scope>NUCLEOTIDE SEQUENCE</scope>
</reference>
<sequence>MKSNFEKDLGSSKGKALAQFRTLERKFIQQENMEKDYKLFMQEYQSLGHMKLAASNTKPDCHMTHHSVQRTESTTTKFRVVFNASVKTSSGLSLNDVMLCGPNLQQDLQSLIIKWRQYQYAFTADIEKMFRQIWIHEEDQKLQKIIWRDARNVPIKEYQLTTVTYGTKSAPFLAMMTLKQLAIDEKPNYVGSQAADVLDQSFYMDDLLHGSHSIEAAKQLHDDLIRLLKSGGFNLRKWRSNIPELSDDSYKSNNQDSFNFKQAEYTKTLGLCWNPHLDVFTFQYKIDQSLKPNTKRSLLSDISKLFDPLGWLAPLSTKLKIIFQNVWLSNISWDDQLPENIKTEWEKVKQDINNLNKLQIPRWIYTKECHKIELHGFCDSSIKAYACVIYGKINDGDKISIPLLVAKTRLVPVGKKISLPRLELSGALLLSRLMSKVKQCLSNYQTEVYGWSDSMVVLGWLSGDPGRWKTFVANRVQEIINIMPRSCWRYIKSEHNPADCASRGITALQLIEHNLWWQGPSLLQNNCYKEIQQQYFTWYQEVKKAKHVNVAEHVTENSIIYQLLSKYSSFNKVIRILSWILRLKYKPEHKQSFLSISELRRSRNIIIKNVQEATFAKEIISLRDSNKFPTKSTINQLNPFLDKNNILRVGGRLRNTHLDPEMKHPIIIPGHCRLAELLIDQSHELTFHGGARLTSAFLRHKYWIIGGNNIVKKRLRGCVTCKRHDPVKHNQIMGDLPAARTTPTRPFYHTGVDYTGFVDVKSNKGRGVKTSKGYIAVFVCMVTKAVHLELVSDLSSSSFLSALRRMAARRGTPRHIYSDNGTNFVGASRTINQEYLDLKSTLDSSFFTAITEMEIQWHFNAPSWPSAGGLWEAAVRSLKYHLKRVIGEQKLTFEEYSTLLAQLEACLNARPLCTLTEDPGDLNYLTPSHFLASGPTLTIMETERDHRTRWQLTQKIFDDIWKRWRIEYLCQLSARSKWRQSQANLNINDVVIIHDANLPAGRWALGRIIELHPGKDGYVRVVSIKTKNGIVKRPITKISKLPINVDQTDHTQLKQDQLKKECSASSSRSCGTATIGHPNKYSNFLFSILLWLILINTSVHGQYEVSNLNTSRGFYFDKITNMRLQRDEWKLVIYYDMNPYWQGTELVTKYMNHLDNICFNANKRIEQCDVILLQLHHGLAGLEHYNSILLGQQFTRSGMRTRLRRGLINGVGYIAHSLFGVLDEQFAEQYKNDIETIKDNEKHLVILWKNQTSVVEAEFNLIKRVEDTMNKQHKIFNQHLNNLEKAFNSQGVELENVASTTEFTVSSIIANSMLTNLQNIQETLIDTITNVYIGKFNYHLLPPEQLRDELNVIAGLLTKDLSLPLEDIQSDLSKMYHLLNVRARASKKFIIFEVRIPLVSRDNFEIFKLIPIPQRIKSNAITIVPVSDYVAINIQKDSYIPMSEKDIQHCMNYDFNTHLCASQQPIYQTKLEENLCNKDQASDKCLTKTSNCKNTWTELSNINTYLFYCCGQCTVRIIRENHIAAEILREVGIISLSDKCIIKGSTFTIFAHKLQSKILNKEADILKIEIPPINKIINLSVPVSTVENQSTVDHQKSFEYINRQIQQLKQDSEGILTERVSYHDVHHYVAIYLVVLVAVALGAAFLWRRCRVRTQPEPPATGQAEEAVV</sequence>
<evidence type="ECO:0000256" key="1">
    <source>
        <dbReference type="SAM" id="Phobius"/>
    </source>
</evidence>